<organism evidence="5">
    <name type="scientific">Physcomitrium patens</name>
    <name type="common">Spreading-leaved earth moss</name>
    <name type="synonym">Physcomitrella patens</name>
    <dbReference type="NCBI Taxonomy" id="3218"/>
    <lineage>
        <taxon>Eukaryota</taxon>
        <taxon>Viridiplantae</taxon>
        <taxon>Streptophyta</taxon>
        <taxon>Embryophyta</taxon>
        <taxon>Bryophyta</taxon>
        <taxon>Bryophytina</taxon>
        <taxon>Bryopsida</taxon>
        <taxon>Funariidae</taxon>
        <taxon>Funariales</taxon>
        <taxon>Funariaceae</taxon>
        <taxon>Physcomitrium</taxon>
    </lineage>
</organism>
<evidence type="ECO:0000313" key="5">
    <source>
        <dbReference type="EMBL" id="PNR26324.1"/>
    </source>
</evidence>
<dbReference type="EMBL" id="ABEU02000027">
    <property type="protein sequence ID" value="PNR26324.1"/>
    <property type="molecule type" value="Genomic_DNA"/>
</dbReference>
<dbReference type="Proteomes" id="UP000006727">
    <property type="component" value="Chromosome 27"/>
</dbReference>
<evidence type="ECO:0000313" key="7">
    <source>
        <dbReference type="Proteomes" id="UP000006727"/>
    </source>
</evidence>
<sequence>MRPASHNMYGQPAYTLPQNPVQYYAVPGNSPVPHYGRNSQDAQPQLQPVYLVHHQQPAMAMQPYPAVVGMPTQVVGNPIPQAMAVPGVPGYGAQGWAYRPVMVEPPPNVPVWGYGPDQSRGYSEQQQQQQELRNSSNWQRGPQQGYGRSGAAVPGGFHGRAEVHSSSPSLGNPSGDSRRPDRGFESSNGGRHHPSGGPGRQHMNRQAPIPQSPASSQSKQLNCEACEKSFTVPSQYTAHMHTHVQCDETGCSFSASGKVVKEHKLTAHRKSNNPNVMVALKASEEDDDEIRAWREERMRNYPTRSNIQRKKEALEGKVARGELIDEDTRKRQQRMKEILAKQAELGVPVAEVPAHYLSQSYKEDRGRGRKSLAGEGVTTSMNGADSKKRKLEEDASVTTGTVEQPSKFARVNVGLSNSDSNSGADLPSKSESENPQDRVVAQSIEESDTRHEDKDEAVGKPSDKPGKTQCYFYQRGRCKKGFKCHFAHTGPRGKKGGDNEAGRGGPKGVGVEKKRPPTLLSKLLQGEINRDKSYILQCLRYFVNNNFLLNWPNQLSESIELPEQSDDAHESSDYSEGEVVEAPDVLLADTAIINTLLSERPEVLAKVVEMETEA</sequence>
<feature type="domain" description="C3H1-type" evidence="3">
    <location>
        <begin position="464"/>
        <end position="491"/>
    </location>
</feature>
<name>A9S7H1_PHYPA</name>
<dbReference type="Gene3D" id="4.10.1000.10">
    <property type="entry name" value="Zinc finger, CCCH-type"/>
    <property type="match status" value="1"/>
</dbReference>
<feature type="region of interest" description="Disordered" evidence="2">
    <location>
        <begin position="358"/>
        <end position="466"/>
    </location>
</feature>
<keyword evidence="1" id="KW-0479">Metal-binding</keyword>
<gene>
    <name evidence="6" type="primary">LOC112278251</name>
    <name evidence="5" type="ORF">PHYPA_030899</name>
</gene>
<dbReference type="GO" id="GO:0008270">
    <property type="term" value="F:zinc ion binding"/>
    <property type="evidence" value="ECO:0007669"/>
    <property type="project" value="UniProtKB-KW"/>
</dbReference>
<dbReference type="InterPro" id="IPR013087">
    <property type="entry name" value="Znf_C2H2_type"/>
</dbReference>
<feature type="compositionally biased region" description="Low complexity" evidence="2">
    <location>
        <begin position="206"/>
        <end position="220"/>
    </location>
</feature>
<feature type="region of interest" description="Disordered" evidence="2">
    <location>
        <begin position="109"/>
        <end position="220"/>
    </location>
</feature>
<dbReference type="PANTHER" id="PTHR13309:SF0">
    <property type="entry name" value="FMR1-INTERACTING PROTEIN NUFIP1"/>
    <property type="match status" value="1"/>
</dbReference>
<dbReference type="SMART" id="SM00355">
    <property type="entry name" value="ZnF_C2H2"/>
    <property type="match status" value="2"/>
</dbReference>
<dbReference type="EnsemblPlants" id="Pp3c27_4140V3.2">
    <property type="protein sequence ID" value="Pp3c27_4140V3.2"/>
    <property type="gene ID" value="Pp3c27_4140"/>
</dbReference>
<evidence type="ECO:0008006" key="8">
    <source>
        <dbReference type="Google" id="ProtNLM"/>
    </source>
</evidence>
<feature type="compositionally biased region" description="Polar residues" evidence="2">
    <location>
        <begin position="131"/>
        <end position="142"/>
    </location>
</feature>
<reference evidence="5 7" key="1">
    <citation type="journal article" date="2008" name="Science">
        <title>The Physcomitrella genome reveals evolutionary insights into the conquest of land by plants.</title>
        <authorList>
            <person name="Rensing S."/>
            <person name="Lang D."/>
            <person name="Zimmer A."/>
            <person name="Terry A."/>
            <person name="Salamov A."/>
            <person name="Shapiro H."/>
            <person name="Nishiyama T."/>
            <person name="Perroud P.-F."/>
            <person name="Lindquist E."/>
            <person name="Kamisugi Y."/>
            <person name="Tanahashi T."/>
            <person name="Sakakibara K."/>
            <person name="Fujita T."/>
            <person name="Oishi K."/>
            <person name="Shin-I T."/>
            <person name="Kuroki Y."/>
            <person name="Toyoda A."/>
            <person name="Suzuki Y."/>
            <person name="Hashimoto A."/>
            <person name="Yamaguchi K."/>
            <person name="Sugano A."/>
            <person name="Kohara Y."/>
            <person name="Fujiyama A."/>
            <person name="Anterola A."/>
            <person name="Aoki S."/>
            <person name="Ashton N."/>
            <person name="Barbazuk W.B."/>
            <person name="Barker E."/>
            <person name="Bennetzen J."/>
            <person name="Bezanilla M."/>
            <person name="Blankenship R."/>
            <person name="Cho S.H."/>
            <person name="Dutcher S."/>
            <person name="Estelle M."/>
            <person name="Fawcett J.A."/>
            <person name="Gundlach H."/>
            <person name="Hanada K."/>
            <person name="Heyl A."/>
            <person name="Hicks K.A."/>
            <person name="Hugh J."/>
            <person name="Lohr M."/>
            <person name="Mayer K."/>
            <person name="Melkozernov A."/>
            <person name="Murata T."/>
            <person name="Nelson D."/>
            <person name="Pils B."/>
            <person name="Prigge M."/>
            <person name="Reiss B."/>
            <person name="Renner T."/>
            <person name="Rombauts S."/>
            <person name="Rushton P."/>
            <person name="Sanderfoot A."/>
            <person name="Schween G."/>
            <person name="Shiu S.-H."/>
            <person name="Stueber K."/>
            <person name="Theodoulou F.L."/>
            <person name="Tu H."/>
            <person name="Van de Peer Y."/>
            <person name="Verrier P.J."/>
            <person name="Waters E."/>
            <person name="Wood A."/>
            <person name="Yang L."/>
            <person name="Cove D."/>
            <person name="Cuming A."/>
            <person name="Hasebe M."/>
            <person name="Lucas S."/>
            <person name="Mishler D.B."/>
            <person name="Reski R."/>
            <person name="Grigoriev I."/>
            <person name="Quatrano R.S."/>
            <person name="Boore J.L."/>
        </authorList>
    </citation>
    <scope>NUCLEOTIDE SEQUENCE [LARGE SCALE GENOMIC DNA]</scope>
    <source>
        <strain evidence="6 7">cv. Gransden 2004</strain>
    </source>
</reference>
<reference evidence="6" key="3">
    <citation type="submission" date="2020-12" db="UniProtKB">
        <authorList>
            <consortium name="EnsemblPlants"/>
        </authorList>
    </citation>
    <scope>IDENTIFICATION</scope>
</reference>
<accession>A9S7H1</accession>
<feature type="domain" description="C2H2-type" evidence="4">
    <location>
        <begin position="221"/>
        <end position="248"/>
    </location>
</feature>
<dbReference type="PROSITE" id="PS50103">
    <property type="entry name" value="ZF_C3H1"/>
    <property type="match status" value="1"/>
</dbReference>
<dbReference type="InterPro" id="IPR019496">
    <property type="entry name" value="NUFIP1_cons_dom"/>
</dbReference>
<keyword evidence="1" id="KW-0862">Zinc</keyword>
<feature type="compositionally biased region" description="Polar residues" evidence="2">
    <location>
        <begin position="164"/>
        <end position="175"/>
    </location>
</feature>
<evidence type="ECO:0000256" key="2">
    <source>
        <dbReference type="SAM" id="MobiDB-lite"/>
    </source>
</evidence>
<dbReference type="AlphaFoldDB" id="A9S7H1"/>
<dbReference type="PaxDb" id="3218-PP1S54_68V6.1"/>
<dbReference type="GO" id="GO:0000492">
    <property type="term" value="P:box C/D snoRNP assembly"/>
    <property type="evidence" value="ECO:0000318"/>
    <property type="project" value="GO_Central"/>
</dbReference>
<evidence type="ECO:0000256" key="1">
    <source>
        <dbReference type="PROSITE-ProRule" id="PRU00723"/>
    </source>
</evidence>
<feature type="zinc finger region" description="C3H1-type" evidence="1">
    <location>
        <begin position="464"/>
        <end position="491"/>
    </location>
</feature>
<proteinExistence type="predicted"/>
<dbReference type="HOGENOM" id="CLU_445098_0_0_1"/>
<evidence type="ECO:0000259" key="3">
    <source>
        <dbReference type="PROSITE" id="PS50103"/>
    </source>
</evidence>
<dbReference type="FunCoup" id="A9S7H1">
    <property type="interactions" value="598"/>
</dbReference>
<dbReference type="InterPro" id="IPR039136">
    <property type="entry name" value="NUFIP1-like"/>
</dbReference>
<feature type="compositionally biased region" description="Polar residues" evidence="2">
    <location>
        <begin position="414"/>
        <end position="423"/>
    </location>
</feature>
<reference evidence="5 7" key="2">
    <citation type="journal article" date="2018" name="Plant J.">
        <title>The Physcomitrella patens chromosome-scale assembly reveals moss genome structure and evolution.</title>
        <authorList>
            <person name="Lang D."/>
            <person name="Ullrich K.K."/>
            <person name="Murat F."/>
            <person name="Fuchs J."/>
            <person name="Jenkins J."/>
            <person name="Haas F.B."/>
            <person name="Piednoel M."/>
            <person name="Gundlach H."/>
            <person name="Van Bel M."/>
            <person name="Meyberg R."/>
            <person name="Vives C."/>
            <person name="Morata J."/>
            <person name="Symeonidi A."/>
            <person name="Hiss M."/>
            <person name="Muchero W."/>
            <person name="Kamisugi Y."/>
            <person name="Saleh O."/>
            <person name="Blanc G."/>
            <person name="Decker E.L."/>
            <person name="van Gessel N."/>
            <person name="Grimwood J."/>
            <person name="Hayes R.D."/>
            <person name="Graham S.W."/>
            <person name="Gunter L.E."/>
            <person name="McDaniel S.F."/>
            <person name="Hoernstein S.N.W."/>
            <person name="Larsson A."/>
            <person name="Li F.W."/>
            <person name="Perroud P.F."/>
            <person name="Phillips J."/>
            <person name="Ranjan P."/>
            <person name="Rokshar D.S."/>
            <person name="Rothfels C.J."/>
            <person name="Schneider L."/>
            <person name="Shu S."/>
            <person name="Stevenson D.W."/>
            <person name="Thummler F."/>
            <person name="Tillich M."/>
            <person name="Villarreal Aguilar J.C."/>
            <person name="Widiez T."/>
            <person name="Wong G.K."/>
            <person name="Wymore A."/>
            <person name="Zhang Y."/>
            <person name="Zimmer A.D."/>
            <person name="Quatrano R.S."/>
            <person name="Mayer K.F.X."/>
            <person name="Goodstein D."/>
            <person name="Casacuberta J.M."/>
            <person name="Vandepoele K."/>
            <person name="Reski R."/>
            <person name="Cuming A.C."/>
            <person name="Tuskan G.A."/>
            <person name="Maumus F."/>
            <person name="Salse J."/>
            <person name="Schmutz J."/>
            <person name="Rensing S.A."/>
        </authorList>
    </citation>
    <scope>NUCLEOTIDE SEQUENCE [LARGE SCALE GENOMIC DNA]</scope>
    <source>
        <strain evidence="6 7">cv. Gransden 2004</strain>
    </source>
</reference>
<dbReference type="PROSITE" id="PS50157">
    <property type="entry name" value="ZINC_FINGER_C2H2_2"/>
    <property type="match status" value="1"/>
</dbReference>
<dbReference type="GO" id="GO:0003723">
    <property type="term" value="F:RNA binding"/>
    <property type="evidence" value="ECO:0007669"/>
    <property type="project" value="InterPro"/>
</dbReference>
<dbReference type="eggNOG" id="ENOG502RTTB">
    <property type="taxonomic scope" value="Eukaryota"/>
</dbReference>
<dbReference type="Gramene" id="Pp3c27_4140V3.1">
    <property type="protein sequence ID" value="Pp3c27_4140V3.1"/>
    <property type="gene ID" value="Pp3c27_4140"/>
</dbReference>
<keyword evidence="7" id="KW-1185">Reference proteome</keyword>
<feature type="compositionally biased region" description="Basic and acidic residues" evidence="2">
    <location>
        <begin position="447"/>
        <end position="466"/>
    </location>
</feature>
<dbReference type="Gramene" id="Pp3c27_4140V3.2">
    <property type="protein sequence ID" value="Pp3c27_4140V3.2"/>
    <property type="gene ID" value="Pp3c27_4140"/>
</dbReference>
<dbReference type="PANTHER" id="PTHR13309">
    <property type="entry name" value="NUCLEAR FRAGILE X MENTAL RETARDATION PROTEIN INTERACTING PROTEIN 1"/>
    <property type="match status" value="1"/>
</dbReference>
<dbReference type="EnsemblPlants" id="Pp3c27_4140V3.1">
    <property type="protein sequence ID" value="Pp3c27_4140V3.1"/>
    <property type="gene ID" value="Pp3c27_4140"/>
</dbReference>
<keyword evidence="1" id="KW-0863">Zinc-finger</keyword>
<dbReference type="Pfam" id="PF10453">
    <property type="entry name" value="NUFIP1"/>
    <property type="match status" value="1"/>
</dbReference>
<protein>
    <recommendedName>
        <fullName evidence="8">C3H1-type domain-containing protein</fullName>
    </recommendedName>
</protein>
<dbReference type="InterPro" id="IPR000571">
    <property type="entry name" value="Znf_CCCH"/>
</dbReference>
<dbReference type="STRING" id="3218.A9S7H1"/>
<dbReference type="PROSITE" id="PS00028">
    <property type="entry name" value="ZINC_FINGER_C2H2_1"/>
    <property type="match status" value="1"/>
</dbReference>
<evidence type="ECO:0000313" key="6">
    <source>
        <dbReference type="EnsemblPlants" id="Pp3c27_4140V3.1"/>
    </source>
</evidence>
<dbReference type="GO" id="GO:0005634">
    <property type="term" value="C:nucleus"/>
    <property type="evidence" value="ECO:0000318"/>
    <property type="project" value="GO_Central"/>
</dbReference>
<feature type="region of interest" description="Disordered" evidence="2">
    <location>
        <begin position="491"/>
        <end position="514"/>
    </location>
</feature>
<evidence type="ECO:0000259" key="4">
    <source>
        <dbReference type="PROSITE" id="PS50157"/>
    </source>
</evidence>